<dbReference type="EMBL" id="JAZGQL010000005">
    <property type="protein sequence ID" value="MEE6306491.1"/>
    <property type="molecule type" value="Genomic_DNA"/>
</dbReference>
<dbReference type="Proteomes" id="UP001339911">
    <property type="component" value="Unassembled WGS sequence"/>
</dbReference>
<evidence type="ECO:0000256" key="2">
    <source>
        <dbReference type="ARBA" id="ARBA00023033"/>
    </source>
</evidence>
<dbReference type="InterPro" id="IPR036188">
    <property type="entry name" value="FAD/NAD-bd_sf"/>
</dbReference>
<dbReference type="PANTHER" id="PTHR13789">
    <property type="entry name" value="MONOOXYGENASE"/>
    <property type="match status" value="1"/>
</dbReference>
<sequence>MVDRTAVVVGAGIGGLCAALALRRQGWQVTILERAPEFGAVGAGITLMSNALTGLAALGVDEQIRAAGRVEASGGSRTADGRWLSRIEAADLVDQLGTESLGIHRATLHEILRAALPEGTALVTGAEVVEVVAGPPAEVTYLAGGGRKTIRAELLIGADGLRSAVRRRLWPDVPPPVYVGTTAWRGVTDAPWTGELLVAITWAPGAEFGMVPLGDGRVYWFGAVNAPEGRREADEFGAVRERFGAWHAPIPALLDATSPQGVLRNDLYHLGTPLGSYVTGAVALLGDAAHAMTPNLGQGAAQAIEDAVVLGLSLAGGTEVPAGLARYDAERRPRSQQVARASYLVGRFGQQLRNPLAVGLRNVMMRLTPPRMALRSMARYADWRPPVETRP</sequence>
<keyword evidence="1" id="KW-0560">Oxidoreductase</keyword>
<comment type="caution">
    <text evidence="4">The sequence shown here is derived from an EMBL/GenBank/DDBJ whole genome shotgun (WGS) entry which is preliminary data.</text>
</comment>
<dbReference type="InterPro" id="IPR002938">
    <property type="entry name" value="FAD-bd"/>
</dbReference>
<feature type="domain" description="FAD-binding" evidence="3">
    <location>
        <begin position="6"/>
        <end position="341"/>
    </location>
</feature>
<dbReference type="PANTHER" id="PTHR13789:SF309">
    <property type="entry name" value="PUTATIVE (AFU_ORTHOLOGUE AFUA_6G14510)-RELATED"/>
    <property type="match status" value="1"/>
</dbReference>
<accession>A0ABU7S970</accession>
<name>A0ABU7S970_9ACTN</name>
<evidence type="ECO:0000313" key="4">
    <source>
        <dbReference type="EMBL" id="MEE6306491.1"/>
    </source>
</evidence>
<reference evidence="4 5" key="1">
    <citation type="submission" date="2024-01" db="EMBL/GenBank/DDBJ databases">
        <title>Genome insights into Plantactinospora veratri sp. nov.</title>
        <authorList>
            <person name="Wang L."/>
        </authorList>
    </citation>
    <scope>NUCLEOTIDE SEQUENCE [LARGE SCALE GENOMIC DNA]</scope>
    <source>
        <strain evidence="4 5">NEAU-FHS4</strain>
    </source>
</reference>
<keyword evidence="5" id="KW-1185">Reference proteome</keyword>
<proteinExistence type="predicted"/>
<gene>
    <name evidence="4" type="ORF">V1634_06585</name>
</gene>
<dbReference type="SUPFAM" id="SSF51905">
    <property type="entry name" value="FAD/NAD(P)-binding domain"/>
    <property type="match status" value="1"/>
</dbReference>
<dbReference type="RefSeq" id="WP_331206849.1">
    <property type="nucleotide sequence ID" value="NZ_JAZGQL010000005.1"/>
</dbReference>
<organism evidence="4 5">
    <name type="scientific">Plantactinospora veratri</name>
    <dbReference type="NCBI Taxonomy" id="1436122"/>
    <lineage>
        <taxon>Bacteria</taxon>
        <taxon>Bacillati</taxon>
        <taxon>Actinomycetota</taxon>
        <taxon>Actinomycetes</taxon>
        <taxon>Micromonosporales</taxon>
        <taxon>Micromonosporaceae</taxon>
        <taxon>Plantactinospora</taxon>
    </lineage>
</organism>
<evidence type="ECO:0000256" key="1">
    <source>
        <dbReference type="ARBA" id="ARBA00023002"/>
    </source>
</evidence>
<protein>
    <submittedName>
        <fullName evidence="4">FAD-dependent oxidoreductase</fullName>
    </submittedName>
</protein>
<evidence type="ECO:0000259" key="3">
    <source>
        <dbReference type="Pfam" id="PF01494"/>
    </source>
</evidence>
<dbReference type="Pfam" id="PF01494">
    <property type="entry name" value="FAD_binding_3"/>
    <property type="match status" value="1"/>
</dbReference>
<dbReference type="Gene3D" id="3.50.50.60">
    <property type="entry name" value="FAD/NAD(P)-binding domain"/>
    <property type="match status" value="1"/>
</dbReference>
<dbReference type="InterPro" id="IPR050493">
    <property type="entry name" value="FAD-dep_Monooxygenase_BioMet"/>
</dbReference>
<dbReference type="PRINTS" id="PR00420">
    <property type="entry name" value="RNGMNOXGNASE"/>
</dbReference>
<keyword evidence="2" id="KW-0503">Monooxygenase</keyword>
<evidence type="ECO:0000313" key="5">
    <source>
        <dbReference type="Proteomes" id="UP001339911"/>
    </source>
</evidence>